<evidence type="ECO:0000256" key="1">
    <source>
        <dbReference type="SAM" id="SignalP"/>
    </source>
</evidence>
<evidence type="ECO:0000313" key="3">
    <source>
        <dbReference type="Proteomes" id="UP001152759"/>
    </source>
</evidence>
<dbReference type="AlphaFoldDB" id="A0A9P0F0N6"/>
<feature type="chain" id="PRO_5040435198" evidence="1">
    <location>
        <begin position="19"/>
        <end position="239"/>
    </location>
</feature>
<protein>
    <submittedName>
        <fullName evidence="2">Uncharacterized protein</fullName>
    </submittedName>
</protein>
<name>A0A9P0F0N6_BEMTA</name>
<dbReference type="Proteomes" id="UP001152759">
    <property type="component" value="Chromosome 2"/>
</dbReference>
<organism evidence="2 3">
    <name type="scientific">Bemisia tabaci</name>
    <name type="common">Sweetpotato whitefly</name>
    <name type="synonym">Aleurodes tabaci</name>
    <dbReference type="NCBI Taxonomy" id="7038"/>
    <lineage>
        <taxon>Eukaryota</taxon>
        <taxon>Metazoa</taxon>
        <taxon>Ecdysozoa</taxon>
        <taxon>Arthropoda</taxon>
        <taxon>Hexapoda</taxon>
        <taxon>Insecta</taxon>
        <taxon>Pterygota</taxon>
        <taxon>Neoptera</taxon>
        <taxon>Paraneoptera</taxon>
        <taxon>Hemiptera</taxon>
        <taxon>Sternorrhyncha</taxon>
        <taxon>Aleyrodoidea</taxon>
        <taxon>Aleyrodidae</taxon>
        <taxon>Aleyrodinae</taxon>
        <taxon>Bemisia</taxon>
    </lineage>
</organism>
<sequence>MNDKIILITFIVVVGVNSTVVENSSEANITMCLVYPEIKCAPSTLTDVLLFILSLLALICSATRLYSKYLSSDCKFRFTGMSRENNNRKVDDISVDLKFGEGEGIDFLIPKHKVPTHTATPLKIEIPESDPTLRYPIPDPSWRIWSIDAENFTSPKSRKRKVVSKFGPFSFPIFDCSLISNVQKSSPVCNFLKQVARKFNMAAKMAGMDRIKAITYSGSPDLIHLWGLLYAKPLWSRQV</sequence>
<reference evidence="2" key="1">
    <citation type="submission" date="2021-12" db="EMBL/GenBank/DDBJ databases">
        <authorList>
            <person name="King R."/>
        </authorList>
    </citation>
    <scope>NUCLEOTIDE SEQUENCE</scope>
</reference>
<dbReference type="EMBL" id="OU963863">
    <property type="protein sequence ID" value="CAH0384751.1"/>
    <property type="molecule type" value="Genomic_DNA"/>
</dbReference>
<keyword evidence="3" id="KW-1185">Reference proteome</keyword>
<gene>
    <name evidence="2" type="ORF">BEMITA_LOCUS4046</name>
</gene>
<keyword evidence="1" id="KW-0732">Signal</keyword>
<accession>A0A9P0F0N6</accession>
<proteinExistence type="predicted"/>
<feature type="signal peptide" evidence="1">
    <location>
        <begin position="1"/>
        <end position="18"/>
    </location>
</feature>
<evidence type="ECO:0000313" key="2">
    <source>
        <dbReference type="EMBL" id="CAH0384751.1"/>
    </source>
</evidence>